<dbReference type="Proteomes" id="UP000000214">
    <property type="component" value="Chromosome"/>
</dbReference>
<evidence type="ECO:0000256" key="1">
    <source>
        <dbReference type="SAM" id="MobiDB-lite"/>
    </source>
</evidence>
<feature type="region of interest" description="Disordered" evidence="1">
    <location>
        <begin position="25"/>
        <end position="56"/>
    </location>
</feature>
<dbReference type="EMBL" id="CP003493">
    <property type="protein sequence ID" value="AFV88943.1"/>
    <property type="molecule type" value="Genomic_DNA"/>
</dbReference>
<gene>
    <name evidence="2" type="ordered locus">PACID_11190</name>
</gene>
<proteinExistence type="predicted"/>
<sequence>MDMHRRPPLEAQVPHRTRRCEDASAGIRTHGHPTHRGHRSAGPTSPLPGPGPSAVIDVVVADGP</sequence>
<accession>K7RVF6</accession>
<feature type="compositionally biased region" description="Basic residues" evidence="1">
    <location>
        <begin position="29"/>
        <end position="39"/>
    </location>
</feature>
<name>K7RVF6_ACIA4</name>
<evidence type="ECO:0000313" key="2">
    <source>
        <dbReference type="EMBL" id="AFV88943.1"/>
    </source>
</evidence>
<dbReference type="KEGG" id="pbo:PACID_11190"/>
<feature type="region of interest" description="Disordered" evidence="1">
    <location>
        <begin position="1"/>
        <end position="20"/>
    </location>
</feature>
<evidence type="ECO:0000313" key="3">
    <source>
        <dbReference type="Proteomes" id="UP000000214"/>
    </source>
</evidence>
<dbReference type="AlphaFoldDB" id="K7RVF6"/>
<dbReference type="HOGENOM" id="CLU_2864187_0_0_11"/>
<reference evidence="2 3" key="1">
    <citation type="journal article" date="2012" name="BMC Genomics">
        <title>The genome sequence of Propionibacterium acidipropionici provides insights into its biotechnological and industrial potential.</title>
        <authorList>
            <person name="Parizzi L.P."/>
            <person name="Grassi M.C."/>
            <person name="Llerena L.A."/>
            <person name="Carazzolle M.F."/>
            <person name="Queiroz V.L."/>
            <person name="Lunardi I."/>
            <person name="Zeidler A.F."/>
            <person name="Teixeira P.J."/>
            <person name="Mieczkowski P."/>
            <person name="Rincones J."/>
            <person name="Pereira G.A."/>
        </authorList>
    </citation>
    <scope>NUCLEOTIDE SEQUENCE [LARGE SCALE GENOMIC DNA]</scope>
    <source>
        <strain evidence="3">ATCC 4875 / DSM 20272 / JCM 6432 / NBRC 12425 / NCIMB 8070</strain>
    </source>
</reference>
<protein>
    <submittedName>
        <fullName evidence="2">Uncharacterized protein</fullName>
    </submittedName>
</protein>
<dbReference type="STRING" id="1171373.PACID_11190"/>
<dbReference type="PATRIC" id="fig|1171373.8.peg.1116"/>
<organism evidence="2 3">
    <name type="scientific">Acidipropionibacterium acidipropionici (strain ATCC 4875 / DSM 20272 / JCM 6432 / NBRC 12425 / NCIMB 8070 / 4)</name>
    <name type="common">Propionibacterium acidipropionici</name>
    <dbReference type="NCBI Taxonomy" id="1171373"/>
    <lineage>
        <taxon>Bacteria</taxon>
        <taxon>Bacillati</taxon>
        <taxon>Actinomycetota</taxon>
        <taxon>Actinomycetes</taxon>
        <taxon>Propionibacteriales</taxon>
        <taxon>Propionibacteriaceae</taxon>
        <taxon>Acidipropionibacterium</taxon>
    </lineage>
</organism>